<reference evidence="2" key="1">
    <citation type="journal article" date="2019" name="Int. J. Syst. Evol. Microbiol.">
        <title>The Global Catalogue of Microorganisms (GCM) 10K type strain sequencing project: providing services to taxonomists for standard genome sequencing and annotation.</title>
        <authorList>
            <consortium name="The Broad Institute Genomics Platform"/>
            <consortium name="The Broad Institute Genome Sequencing Center for Infectious Disease"/>
            <person name="Wu L."/>
            <person name="Ma J."/>
        </authorList>
    </citation>
    <scope>NUCLEOTIDE SEQUENCE [LARGE SCALE GENOMIC DNA]</scope>
    <source>
        <strain evidence="2">JCM 18283</strain>
    </source>
</reference>
<sequence>MDSVFLYDPVKLVEQKMLYKKNDDGNLFSIISKEDKSGKNILQNQSYLVVKIYKSGVVAIDTLAAEKMTKL</sequence>
<name>A0ABP9FLC1_9SPHI</name>
<dbReference type="EMBL" id="BAABJI010000001">
    <property type="protein sequence ID" value="GAA4906156.1"/>
    <property type="molecule type" value="Genomic_DNA"/>
</dbReference>
<dbReference type="Proteomes" id="UP001501436">
    <property type="component" value="Unassembled WGS sequence"/>
</dbReference>
<evidence type="ECO:0000313" key="1">
    <source>
        <dbReference type="EMBL" id="GAA4906156.1"/>
    </source>
</evidence>
<comment type="caution">
    <text evidence="1">The sequence shown here is derived from an EMBL/GenBank/DDBJ whole genome shotgun (WGS) entry which is preliminary data.</text>
</comment>
<protein>
    <submittedName>
        <fullName evidence="1">Uncharacterized protein</fullName>
    </submittedName>
</protein>
<proteinExistence type="predicted"/>
<gene>
    <name evidence="1" type="ORF">GCM10023313_06070</name>
</gene>
<evidence type="ECO:0000313" key="2">
    <source>
        <dbReference type="Proteomes" id="UP001501436"/>
    </source>
</evidence>
<accession>A0ABP9FLC1</accession>
<organism evidence="1 2">
    <name type="scientific">Mucilaginibacter defluvii</name>
    <dbReference type="NCBI Taxonomy" id="1196019"/>
    <lineage>
        <taxon>Bacteria</taxon>
        <taxon>Pseudomonadati</taxon>
        <taxon>Bacteroidota</taxon>
        <taxon>Sphingobacteriia</taxon>
        <taxon>Sphingobacteriales</taxon>
        <taxon>Sphingobacteriaceae</taxon>
        <taxon>Mucilaginibacter</taxon>
    </lineage>
</organism>
<keyword evidence="2" id="KW-1185">Reference proteome</keyword>